<feature type="compositionally biased region" description="Low complexity" evidence="1">
    <location>
        <begin position="355"/>
        <end position="368"/>
    </location>
</feature>
<dbReference type="GO" id="GO:0031991">
    <property type="term" value="P:regulation of actomyosin contractile ring contraction"/>
    <property type="evidence" value="ECO:0007669"/>
    <property type="project" value="TreeGrafter"/>
</dbReference>
<feature type="region of interest" description="Disordered" evidence="1">
    <location>
        <begin position="1615"/>
        <end position="1735"/>
    </location>
</feature>
<feature type="compositionally biased region" description="Basic and acidic residues" evidence="1">
    <location>
        <begin position="1574"/>
        <end position="1600"/>
    </location>
</feature>
<keyword evidence="4" id="KW-1185">Reference proteome</keyword>
<feature type="compositionally biased region" description="Low complexity" evidence="1">
    <location>
        <begin position="768"/>
        <end position="779"/>
    </location>
</feature>
<feature type="compositionally biased region" description="Polar residues" evidence="1">
    <location>
        <begin position="569"/>
        <end position="582"/>
    </location>
</feature>
<dbReference type="GO" id="GO:0032955">
    <property type="term" value="P:regulation of division septum assembly"/>
    <property type="evidence" value="ECO:0007669"/>
    <property type="project" value="TreeGrafter"/>
</dbReference>
<feature type="region of interest" description="Disordered" evidence="1">
    <location>
        <begin position="1382"/>
        <end position="1496"/>
    </location>
</feature>
<feature type="compositionally biased region" description="Low complexity" evidence="1">
    <location>
        <begin position="23"/>
        <end position="58"/>
    </location>
</feature>
<dbReference type="EMBL" id="JAODAN010000007">
    <property type="protein sequence ID" value="KAK1923313.1"/>
    <property type="molecule type" value="Genomic_DNA"/>
</dbReference>
<dbReference type="InterPro" id="IPR027267">
    <property type="entry name" value="AH/BAR_dom_sf"/>
</dbReference>
<dbReference type="InterPro" id="IPR035899">
    <property type="entry name" value="DBL_dom_sf"/>
</dbReference>
<name>A0AAD9CZJ5_PAPLA</name>
<dbReference type="CDD" id="cd00160">
    <property type="entry name" value="RhoGEF"/>
    <property type="match status" value="1"/>
</dbReference>
<feature type="domain" description="DH" evidence="2">
    <location>
        <begin position="780"/>
        <end position="1058"/>
    </location>
</feature>
<evidence type="ECO:0000256" key="1">
    <source>
        <dbReference type="SAM" id="MobiDB-lite"/>
    </source>
</evidence>
<feature type="compositionally biased region" description="Low complexity" evidence="1">
    <location>
        <begin position="541"/>
        <end position="553"/>
    </location>
</feature>
<evidence type="ECO:0000313" key="3">
    <source>
        <dbReference type="EMBL" id="KAK1923313.1"/>
    </source>
</evidence>
<comment type="caution">
    <text evidence="3">The sequence shown here is derived from an EMBL/GenBank/DDBJ whole genome shotgun (WGS) entry which is preliminary data.</text>
</comment>
<feature type="compositionally biased region" description="Pro residues" evidence="1">
    <location>
        <begin position="1699"/>
        <end position="1708"/>
    </location>
</feature>
<feature type="compositionally biased region" description="Polar residues" evidence="1">
    <location>
        <begin position="817"/>
        <end position="833"/>
    </location>
</feature>
<feature type="compositionally biased region" description="Pro residues" evidence="1">
    <location>
        <begin position="1"/>
        <end position="20"/>
    </location>
</feature>
<evidence type="ECO:0000313" key="4">
    <source>
        <dbReference type="Proteomes" id="UP001182556"/>
    </source>
</evidence>
<dbReference type="SMART" id="SM00325">
    <property type="entry name" value="RhoGEF"/>
    <property type="match status" value="1"/>
</dbReference>
<feature type="compositionally biased region" description="Low complexity" evidence="1">
    <location>
        <begin position="1385"/>
        <end position="1405"/>
    </location>
</feature>
<feature type="compositionally biased region" description="Polar residues" evidence="1">
    <location>
        <begin position="601"/>
        <end position="620"/>
    </location>
</feature>
<dbReference type="SUPFAM" id="SSF103657">
    <property type="entry name" value="BAR/IMD domain-like"/>
    <property type="match status" value="1"/>
</dbReference>
<dbReference type="GO" id="GO:0005737">
    <property type="term" value="C:cytoplasm"/>
    <property type="evidence" value="ECO:0007669"/>
    <property type="project" value="TreeGrafter"/>
</dbReference>
<feature type="compositionally biased region" description="Polar residues" evidence="1">
    <location>
        <begin position="1432"/>
        <end position="1448"/>
    </location>
</feature>
<feature type="compositionally biased region" description="Polar residues" evidence="1">
    <location>
        <begin position="1620"/>
        <end position="1630"/>
    </location>
</feature>
<reference evidence="3" key="1">
    <citation type="submission" date="2023-02" db="EMBL/GenBank/DDBJ databases">
        <title>Identification and recombinant expression of a fungal hydrolase from Papiliotrema laurentii that hydrolyzes apple cutin and clears colloidal polyester polyurethane.</title>
        <authorList>
            <consortium name="DOE Joint Genome Institute"/>
            <person name="Roman V.A."/>
            <person name="Bojanowski C."/>
            <person name="Crable B.R."/>
            <person name="Wagner D.N."/>
            <person name="Hung C.S."/>
            <person name="Nadeau L.J."/>
            <person name="Schratz L."/>
            <person name="Haridas S."/>
            <person name="Pangilinan J."/>
            <person name="Lipzen A."/>
            <person name="Na H."/>
            <person name="Yan M."/>
            <person name="Ng V."/>
            <person name="Grigoriev I.V."/>
            <person name="Spatafora J.W."/>
            <person name="Barlow D."/>
            <person name="Biffinger J."/>
            <person name="Kelley-Loughnane N."/>
            <person name="Varaljay V.A."/>
            <person name="Crookes-Goodson W.J."/>
        </authorList>
    </citation>
    <scope>NUCLEOTIDE SEQUENCE</scope>
    <source>
        <strain evidence="3">5307AH</strain>
    </source>
</reference>
<protein>
    <recommendedName>
        <fullName evidence="2">DH domain-containing protein</fullName>
    </recommendedName>
</protein>
<feature type="compositionally biased region" description="Low complexity" evidence="1">
    <location>
        <begin position="69"/>
        <end position="100"/>
    </location>
</feature>
<feature type="compositionally biased region" description="Basic and acidic residues" evidence="1">
    <location>
        <begin position="371"/>
        <end position="387"/>
    </location>
</feature>
<feature type="compositionally biased region" description="Basic and acidic residues" evidence="1">
    <location>
        <begin position="1651"/>
        <end position="1660"/>
    </location>
</feature>
<accession>A0AAD9CZJ5</accession>
<feature type="compositionally biased region" description="Low complexity" evidence="1">
    <location>
        <begin position="266"/>
        <end position="299"/>
    </location>
</feature>
<organism evidence="3 4">
    <name type="scientific">Papiliotrema laurentii</name>
    <name type="common">Cryptococcus laurentii</name>
    <dbReference type="NCBI Taxonomy" id="5418"/>
    <lineage>
        <taxon>Eukaryota</taxon>
        <taxon>Fungi</taxon>
        <taxon>Dikarya</taxon>
        <taxon>Basidiomycota</taxon>
        <taxon>Agaricomycotina</taxon>
        <taxon>Tremellomycetes</taxon>
        <taxon>Tremellales</taxon>
        <taxon>Rhynchogastremaceae</taxon>
        <taxon>Papiliotrema</taxon>
    </lineage>
</organism>
<feature type="region of interest" description="Disordered" evidence="1">
    <location>
        <begin position="817"/>
        <end position="895"/>
    </location>
</feature>
<feature type="compositionally biased region" description="Low complexity" evidence="1">
    <location>
        <begin position="514"/>
        <end position="534"/>
    </location>
</feature>
<feature type="compositionally biased region" description="Polar residues" evidence="1">
    <location>
        <begin position="1475"/>
        <end position="1496"/>
    </location>
</feature>
<dbReference type="InterPro" id="IPR051492">
    <property type="entry name" value="Dynamin-Rho_GEF"/>
</dbReference>
<feature type="region of interest" description="Disordered" evidence="1">
    <location>
        <begin position="1"/>
        <end position="724"/>
    </location>
</feature>
<gene>
    <name evidence="3" type="ORF">DB88DRAFT_345441</name>
</gene>
<dbReference type="Proteomes" id="UP001182556">
    <property type="component" value="Unassembled WGS sequence"/>
</dbReference>
<dbReference type="Pfam" id="PF00621">
    <property type="entry name" value="RhoGEF"/>
    <property type="match status" value="1"/>
</dbReference>
<feature type="compositionally biased region" description="Polar residues" evidence="1">
    <location>
        <begin position="231"/>
        <end position="255"/>
    </location>
</feature>
<feature type="region of interest" description="Disordered" evidence="1">
    <location>
        <begin position="743"/>
        <end position="780"/>
    </location>
</feature>
<feature type="compositionally biased region" description="Basic and acidic residues" evidence="1">
    <location>
        <begin position="1680"/>
        <end position="1698"/>
    </location>
</feature>
<dbReference type="GO" id="GO:0005085">
    <property type="term" value="F:guanyl-nucleotide exchange factor activity"/>
    <property type="evidence" value="ECO:0007669"/>
    <property type="project" value="InterPro"/>
</dbReference>
<feature type="compositionally biased region" description="Polar residues" evidence="1">
    <location>
        <begin position="165"/>
        <end position="178"/>
    </location>
</feature>
<dbReference type="Gene3D" id="1.20.900.10">
    <property type="entry name" value="Dbl homology (DH) domain"/>
    <property type="match status" value="1"/>
</dbReference>
<feature type="compositionally biased region" description="Polar residues" evidence="1">
    <location>
        <begin position="685"/>
        <end position="694"/>
    </location>
</feature>
<feature type="compositionally biased region" description="Polar residues" evidence="1">
    <location>
        <begin position="340"/>
        <end position="352"/>
    </location>
</feature>
<sequence length="1755" mass="188704">MSRPPSPAPFTPDPSHPPHPTRSRVSAAVESFEARSRSASASSLADTRSLRSSSSITAPPRSTTLPHLSSSRDSSPRPSYSTPTKSSSARSSPVASPRASFDSPGPSRAQSPGINRRVPLSTRSSSSSGIPRTKHGASPRTAVMPLGAGKRFESGQGESNRRSSVDSTASSTGRSSALGSRGQHGLGIGPAPSDRTQSRIPSRGGTSRRVTDTAVQPTPAATRSRIPRPSLPTSPATTIPRHTSTTDPPGRTTSHGLAKSPPARIPSTSSTASHPTPRASSVSQLPSSSRPTSSRIVSTGKSRPIPTPVLSISEATPDRQRPSGPLPSANNLDLSAIPDATSSGPTSPGSRRTSYRLSASLDSHSSHGSRSRTESPLGKKDRAREEQVSVQPPLRVPRRTSSTASTTPFSTSPASPTSPSSGRLPPTISPRKSSKEAVSMQSFPLTDGEGDQWDPRESEDVLASSLTFNSQPLPKPSLSPRHRRSPGLKIDPPVPPFTRSTPSSSRPSPPIPAKSPLRSLSRQSSISSRLSSRIVSRDSTIDTSASATTTPPSGLDLAPRRPARRESVDLTSTDNPETTPQASYAEMMDDPRRMTVMTYESFYSQDSAPSSATLPENSRPLNEEHVEGGRRVRKQSRMDDLWGRSGHAAKSDTQNAMSAEAPRMSVPASLPHLHTDSPELASPLDTGTTTSDTSRLAIIGHSPLSPISASPPRPTRSPSAPTLNAMIAPPAKAARLLGVNDPSATTRGSIPPPLLPSAMTRSPTAPALSPRSLNSTTTSRRTHLIREIAMTERAYATDLALIREAYLSRYIHPQSVSSGADTAVSSRRGSATTDTKRSSGADWTYPLTSPLPRSPSESGGYFTPSALGANTSVSSFKQPSPSGSTRSSMGPPVGKPLSPSDVRAVFLNIDQLALGAEELAGAFEKAMGEAEAATYTVGREGEVGTDRLGEVFTQVIPRLRPVYLYYCSRQQSASNRLLELLTDTSTAAHLNDCWAQIKSQTHAWNLDSMLIKPVQRITKYPLLFEDLLACTTPVHPDYFHIRTAAELARTIAVEIDEAKRRKDVVANAINTRHPKTPKSTNPSPGNKETKKGLKIFRKDKTASATALAHAVSVANVSGDAPPPEITRTSFGLLRDLVARVEEADQVVRRVGKEIIIWTASAKEILVAEDQLLITWSRVTQLDSSDPPLDRMREFRRILDNIMAGPWAVLNEEIRDRIMPIFSKLLESTVNPRKVIVKRESKSQDYVRYTNLLKARKSADRSLLVSARDFYALHCQLVEELPIFLERYTRILDLALRAFAEAQARYFEGVKTHLGEFTKRWIARPRRDTLGNGSEATQGDVDMMTGRGIVKAWHDSWQPYAEAMDHFQCIKPARAIASRIASFNTRPGSRPSSRPGSRPASQASARVSPAPPLHHSASFTARYGPTEPRSHQRSASTATVSSRVRSNSLLGPKTAPLPSPTKESRFNLLRVGSRAPKSSQNSPRTSRPSSLHIPSSENINRYSFGLPKIPNQATFEGFGKLGVSPTSSLHHVRTRDSQSSTPPPLPEEAEGIVGMYSSRNVSGRSMYSEMSAKSGRSEDSRKSGGQSEVHDETIRAVVMPDRRRGLNAAGVGLERRPSEFDVTSRQSSTASGFGLGLGDVQPRWPSASSSTTREKEEKKESSTSTTVPYPAGPIPPVPPVVDRRPSSGEPSRRATRPENRPFPAPPPSAFPSSVSNTRSQHDAAGPGASLAEVEMDASEGWRGEPVLYQCACVAEL</sequence>
<dbReference type="InterPro" id="IPR000219">
    <property type="entry name" value="DH_dom"/>
</dbReference>
<feature type="region of interest" description="Disordered" evidence="1">
    <location>
        <begin position="1525"/>
        <end position="1600"/>
    </location>
</feature>
<feature type="compositionally biased region" description="Low complexity" evidence="1">
    <location>
        <begin position="497"/>
        <end position="506"/>
    </location>
</feature>
<dbReference type="Gene3D" id="1.20.1270.60">
    <property type="entry name" value="Arfaptin homology (AH) domain/BAR domain"/>
    <property type="match status" value="1"/>
</dbReference>
<dbReference type="SUPFAM" id="SSF48065">
    <property type="entry name" value="DBL homology domain (DH-domain)"/>
    <property type="match status" value="1"/>
</dbReference>
<evidence type="ECO:0000259" key="2">
    <source>
        <dbReference type="PROSITE" id="PS50010"/>
    </source>
</evidence>
<feature type="compositionally biased region" description="Polar residues" evidence="1">
    <location>
        <begin position="868"/>
        <end position="888"/>
    </location>
</feature>
<feature type="compositionally biased region" description="Basic and acidic residues" evidence="1">
    <location>
        <begin position="621"/>
        <end position="642"/>
    </location>
</feature>
<dbReference type="PANTHER" id="PTHR22834:SF20">
    <property type="entry name" value="SH3 DOMAIN-CONTAINING PROTEIN"/>
    <property type="match status" value="1"/>
</dbReference>
<dbReference type="PANTHER" id="PTHR22834">
    <property type="entry name" value="NUCLEAR FUSION PROTEIN FUS2"/>
    <property type="match status" value="1"/>
</dbReference>
<dbReference type="PROSITE" id="PS50010">
    <property type="entry name" value="DH_2"/>
    <property type="match status" value="1"/>
</dbReference>
<proteinExistence type="predicted"/>
<feature type="compositionally biased region" description="Pro residues" evidence="1">
    <location>
        <begin position="1669"/>
        <end position="1678"/>
    </location>
</feature>
<feature type="compositionally biased region" description="Low complexity" evidence="1">
    <location>
        <begin position="400"/>
        <end position="421"/>
    </location>
</feature>